<dbReference type="EMBL" id="KN847475">
    <property type="protein sequence ID" value="KIX10246.1"/>
    <property type="molecule type" value="Genomic_DNA"/>
</dbReference>
<dbReference type="GeneID" id="25289398"/>
<gene>
    <name evidence="1" type="ORF">Z518_01327</name>
</gene>
<dbReference type="VEuPathDB" id="FungiDB:Z518_01327"/>
<dbReference type="HOGENOM" id="CLU_900622_0_0_1"/>
<evidence type="ECO:0008006" key="3">
    <source>
        <dbReference type="Google" id="ProtNLM"/>
    </source>
</evidence>
<dbReference type="STRING" id="1442369.A0A0D2J3F3"/>
<accession>A0A0D2J3F3</accession>
<dbReference type="PANTHER" id="PTHR33112">
    <property type="entry name" value="DOMAIN PROTEIN, PUTATIVE-RELATED"/>
    <property type="match status" value="1"/>
</dbReference>
<proteinExistence type="predicted"/>
<name>A0A0D2J3F3_9EURO</name>
<organism evidence="1 2">
    <name type="scientific">Rhinocladiella mackenziei CBS 650.93</name>
    <dbReference type="NCBI Taxonomy" id="1442369"/>
    <lineage>
        <taxon>Eukaryota</taxon>
        <taxon>Fungi</taxon>
        <taxon>Dikarya</taxon>
        <taxon>Ascomycota</taxon>
        <taxon>Pezizomycotina</taxon>
        <taxon>Eurotiomycetes</taxon>
        <taxon>Chaetothyriomycetidae</taxon>
        <taxon>Chaetothyriales</taxon>
        <taxon>Herpotrichiellaceae</taxon>
        <taxon>Rhinocladiella</taxon>
    </lineage>
</organism>
<dbReference type="PANTHER" id="PTHR33112:SF13">
    <property type="entry name" value="HETEROKARYON INCOMPATIBILITY DOMAIN-CONTAINING PROTEIN"/>
    <property type="match status" value="1"/>
</dbReference>
<dbReference type="AlphaFoldDB" id="A0A0D2J3F3"/>
<dbReference type="OrthoDB" id="5362512at2759"/>
<sequence length="309" mass="35802">MHLSSRVLHFWACRCTRKSESGISDDEPTNDFEFSTDLRGWDPSWKPDQDARTLWYRTVEEYTRLHISYPSDTLPALAALTQRMHKLRPDDMFLAGLWNNTLLFDLLWKAPSRPKFRRLAKWRAPTWSWASVEVPVNWDLRLDSVLETVKLLQVCCDTKGPPEMGNISMEATITLRAPLVKATWARQWTRSRWLQITGEVNAIDADRYCPDYDYDLTGPYNIPWESEFHLVPIAIISFPLSYDNDAKNHRRISLALQAKVGTPFYERIGYVEIAEKRPQVNQSPQEAQASFESVNAVLRSLPRVDITTI</sequence>
<protein>
    <recommendedName>
        <fullName evidence="3">Heterokaryon incompatibility domain-containing protein</fullName>
    </recommendedName>
</protein>
<dbReference type="RefSeq" id="XP_013277382.1">
    <property type="nucleotide sequence ID" value="XM_013421928.1"/>
</dbReference>
<evidence type="ECO:0000313" key="1">
    <source>
        <dbReference type="EMBL" id="KIX10246.1"/>
    </source>
</evidence>
<reference evidence="1 2" key="1">
    <citation type="submission" date="2015-01" db="EMBL/GenBank/DDBJ databases">
        <title>The Genome Sequence of Rhinocladiella mackenzie CBS 650.93.</title>
        <authorList>
            <consortium name="The Broad Institute Genomics Platform"/>
            <person name="Cuomo C."/>
            <person name="de Hoog S."/>
            <person name="Gorbushina A."/>
            <person name="Stielow B."/>
            <person name="Teixiera M."/>
            <person name="Abouelleil A."/>
            <person name="Chapman S.B."/>
            <person name="Priest M."/>
            <person name="Young S.K."/>
            <person name="Wortman J."/>
            <person name="Nusbaum C."/>
            <person name="Birren B."/>
        </authorList>
    </citation>
    <scope>NUCLEOTIDE SEQUENCE [LARGE SCALE GENOMIC DNA]</scope>
    <source>
        <strain evidence="1 2">CBS 650.93</strain>
    </source>
</reference>
<evidence type="ECO:0000313" key="2">
    <source>
        <dbReference type="Proteomes" id="UP000053617"/>
    </source>
</evidence>
<dbReference type="Proteomes" id="UP000053617">
    <property type="component" value="Unassembled WGS sequence"/>
</dbReference>
<keyword evidence="2" id="KW-1185">Reference proteome</keyword>